<feature type="compositionally biased region" description="Low complexity" evidence="1">
    <location>
        <begin position="76"/>
        <end position="87"/>
    </location>
</feature>
<proteinExistence type="predicted"/>
<evidence type="ECO:0000256" key="1">
    <source>
        <dbReference type="SAM" id="MobiDB-lite"/>
    </source>
</evidence>
<feature type="transmembrane region" description="Helical" evidence="2">
    <location>
        <begin position="46"/>
        <end position="66"/>
    </location>
</feature>
<dbReference type="eggNOG" id="COG1403">
    <property type="taxonomic scope" value="Bacteria"/>
</dbReference>
<evidence type="ECO:0000313" key="4">
    <source>
        <dbReference type="Proteomes" id="UP000016743"/>
    </source>
</evidence>
<dbReference type="HOGENOM" id="CLU_096425_0_0_11"/>
<dbReference type="STRING" id="1389489.O159_17160"/>
<dbReference type="AlphaFoldDB" id="U3PDW8"/>
<accession>U3PDW8</accession>
<feature type="region of interest" description="Disordered" evidence="1">
    <location>
        <begin position="76"/>
        <end position="101"/>
    </location>
</feature>
<keyword evidence="2" id="KW-1133">Transmembrane helix</keyword>
<keyword evidence="4" id="KW-1185">Reference proteome</keyword>
<evidence type="ECO:0000256" key="2">
    <source>
        <dbReference type="SAM" id="Phobius"/>
    </source>
</evidence>
<dbReference type="KEGG" id="lxy:O159_17160"/>
<evidence type="ECO:0000313" key="3">
    <source>
        <dbReference type="EMBL" id="AGW41758.1"/>
    </source>
</evidence>
<dbReference type="EMBL" id="CP006734">
    <property type="protein sequence ID" value="AGW41758.1"/>
    <property type="molecule type" value="Genomic_DNA"/>
</dbReference>
<gene>
    <name evidence="3" type="ORF">O159_17160</name>
</gene>
<keyword evidence="2" id="KW-0812">Transmembrane</keyword>
<dbReference type="Proteomes" id="UP000016743">
    <property type="component" value="Chromosome"/>
</dbReference>
<name>U3PDW8_LEIXC</name>
<keyword evidence="2" id="KW-0472">Membrane</keyword>
<reference evidence="3 4" key="1">
    <citation type="journal article" date="2013" name="Genome Announc.">
        <title>Complete Genome Sequence of Leifsonia xyli subsp. cynodontis Strain DSM46306, a Gram-Positive Bacterial Pathogen of Grasses.</title>
        <authorList>
            <person name="Monteiro-Vitorello C.B."/>
            <person name="Zerillo M.M."/>
            <person name="Van Sluys M.A."/>
            <person name="Camargo L.E."/>
            <person name="Kitajima J.P."/>
        </authorList>
    </citation>
    <scope>NUCLEOTIDE SEQUENCE [LARGE SCALE GENOMIC DNA]</scope>
    <source>
        <strain evidence="3 4">DSM 46306</strain>
    </source>
</reference>
<protein>
    <submittedName>
        <fullName evidence="3">Uncharacterized protein</fullName>
    </submittedName>
</protein>
<organism evidence="3 4">
    <name type="scientific">Leifsonia xyli subsp. cynodontis DSM 46306</name>
    <dbReference type="NCBI Taxonomy" id="1389489"/>
    <lineage>
        <taxon>Bacteria</taxon>
        <taxon>Bacillati</taxon>
        <taxon>Actinomycetota</taxon>
        <taxon>Actinomycetes</taxon>
        <taxon>Micrococcales</taxon>
        <taxon>Microbacteriaceae</taxon>
        <taxon>Leifsonia</taxon>
    </lineage>
</organism>
<sequence length="252" mass="26178">MVLPWGVMRWDIQGAELGWLGRTGLRFGFWPFGKGVIMLRRLCRGWVVLGAAAVVVAVVGVSAGVVSGAQASPVRHSVAGDQSGSDQQDSDEFSFDPPGTVTGEAVDTTGIPASLFHGVGDALISSKVGGSVLTTFGTGEGAQTVIRVPSAGAPREYRFRLGLPEGIKAVGFRDGGVAFVDGEASVVGALRPPWAIDARGATVRSFFRVNGQEIVLTLVGVTSDTVFPVVAGFDEAVQEDVDHSQPIGDPNT</sequence>